<comment type="caution">
    <text evidence="1">The sequence shown here is derived from an EMBL/GenBank/DDBJ whole genome shotgun (WGS) entry which is preliminary data.</text>
</comment>
<sequence>MASFTDSLYKFRADHSRVCGPMGVQYLPDRWLREGGGTQQFNVKLLSDGEKRAASGEDRYSVRAAISRNVQFPSPARMITTPGDLAL</sequence>
<accession>A0A4Z2J9U4</accession>
<evidence type="ECO:0000313" key="1">
    <source>
        <dbReference type="EMBL" id="TNN86996.1"/>
    </source>
</evidence>
<name>A0A4Z2J9U4_9TELE</name>
<protein>
    <submittedName>
        <fullName evidence="1">Uncharacterized protein</fullName>
    </submittedName>
</protein>
<dbReference type="EMBL" id="SRLO01000012">
    <property type="protein sequence ID" value="TNN86996.1"/>
    <property type="molecule type" value="Genomic_DNA"/>
</dbReference>
<dbReference type="Proteomes" id="UP000314294">
    <property type="component" value="Unassembled WGS sequence"/>
</dbReference>
<gene>
    <name evidence="1" type="ORF">EYF80_002751</name>
</gene>
<proteinExistence type="predicted"/>
<dbReference type="AlphaFoldDB" id="A0A4Z2J9U4"/>
<keyword evidence="2" id="KW-1185">Reference proteome</keyword>
<organism evidence="1 2">
    <name type="scientific">Liparis tanakae</name>
    <name type="common">Tanaka's snailfish</name>
    <dbReference type="NCBI Taxonomy" id="230148"/>
    <lineage>
        <taxon>Eukaryota</taxon>
        <taxon>Metazoa</taxon>
        <taxon>Chordata</taxon>
        <taxon>Craniata</taxon>
        <taxon>Vertebrata</taxon>
        <taxon>Euteleostomi</taxon>
        <taxon>Actinopterygii</taxon>
        <taxon>Neopterygii</taxon>
        <taxon>Teleostei</taxon>
        <taxon>Neoteleostei</taxon>
        <taxon>Acanthomorphata</taxon>
        <taxon>Eupercaria</taxon>
        <taxon>Perciformes</taxon>
        <taxon>Cottioidei</taxon>
        <taxon>Cottales</taxon>
        <taxon>Liparidae</taxon>
        <taxon>Liparis</taxon>
    </lineage>
</organism>
<evidence type="ECO:0000313" key="2">
    <source>
        <dbReference type="Proteomes" id="UP000314294"/>
    </source>
</evidence>
<reference evidence="1 2" key="1">
    <citation type="submission" date="2019-03" db="EMBL/GenBank/DDBJ databases">
        <title>First draft genome of Liparis tanakae, snailfish: a comprehensive survey of snailfish specific genes.</title>
        <authorList>
            <person name="Kim W."/>
            <person name="Song I."/>
            <person name="Jeong J.-H."/>
            <person name="Kim D."/>
            <person name="Kim S."/>
            <person name="Ryu S."/>
            <person name="Song J.Y."/>
            <person name="Lee S.K."/>
        </authorList>
    </citation>
    <scope>NUCLEOTIDE SEQUENCE [LARGE SCALE GENOMIC DNA]</scope>
    <source>
        <tissue evidence="1">Muscle</tissue>
    </source>
</reference>